<reference evidence="4" key="2">
    <citation type="submission" date="2017-09" db="EMBL/GenBank/DDBJ databases">
        <title>Depth-based differentiation of microbial function through sediment-hosted aquifers and enrichment of novel symbionts in the deep terrestrial subsurface.</title>
        <authorList>
            <person name="Probst A.J."/>
            <person name="Ladd B."/>
            <person name="Jarett J.K."/>
            <person name="Geller-Mcgrath D.E."/>
            <person name="Sieber C.M."/>
            <person name="Emerson J.B."/>
            <person name="Anantharaman K."/>
            <person name="Thomas B.C."/>
            <person name="Malmstrom R."/>
            <person name="Stieglmeier M."/>
            <person name="Klingl A."/>
            <person name="Woyke T."/>
            <person name="Ryan C.M."/>
            <person name="Banfield J.F."/>
        </authorList>
    </citation>
    <scope>NUCLEOTIDE SEQUENCE [LARGE SCALE GENOMIC DNA]</scope>
    <source>
        <strain evidence="4">CG02_land_8_20_14_3_00_31_209</strain>
        <strain evidence="5">CG17_big_fil_post_rev_8_21_14_2_50_31_73</strain>
        <strain evidence="7">CG_4_10_14_0_8_um_filter_31_133</strain>
        <strain evidence="6">CG_4_8_14_3_um_filter</strain>
    </source>
</reference>
<dbReference type="InterPro" id="IPR027417">
    <property type="entry name" value="P-loop_NTPase"/>
</dbReference>
<dbReference type="Pfam" id="PF13614">
    <property type="entry name" value="AAA_31"/>
    <property type="match status" value="1"/>
</dbReference>
<proteinExistence type="predicted"/>
<dbReference type="GO" id="GO:0051782">
    <property type="term" value="P:negative regulation of cell division"/>
    <property type="evidence" value="ECO:0007669"/>
    <property type="project" value="TreeGrafter"/>
</dbReference>
<dbReference type="GO" id="GO:0005829">
    <property type="term" value="C:cytosol"/>
    <property type="evidence" value="ECO:0007669"/>
    <property type="project" value="TreeGrafter"/>
</dbReference>
<dbReference type="GO" id="GO:0016887">
    <property type="term" value="F:ATP hydrolysis activity"/>
    <property type="evidence" value="ECO:0007669"/>
    <property type="project" value="TreeGrafter"/>
</dbReference>
<dbReference type="Proteomes" id="UP000231449">
    <property type="component" value="Unassembled WGS sequence"/>
</dbReference>
<keyword evidence="2" id="KW-0067">ATP-binding</keyword>
<evidence type="ECO:0000313" key="7">
    <source>
        <dbReference type="EMBL" id="PIY99987.1"/>
    </source>
</evidence>
<dbReference type="GO" id="GO:0009898">
    <property type="term" value="C:cytoplasmic side of plasma membrane"/>
    <property type="evidence" value="ECO:0007669"/>
    <property type="project" value="TreeGrafter"/>
</dbReference>
<evidence type="ECO:0000313" key="10">
    <source>
        <dbReference type="Proteomes" id="UP000230477"/>
    </source>
</evidence>
<dbReference type="InterPro" id="IPR025669">
    <property type="entry name" value="AAA_dom"/>
</dbReference>
<dbReference type="Proteomes" id="UP000228874">
    <property type="component" value="Unassembled WGS sequence"/>
</dbReference>
<dbReference type="EMBL" id="PFMG01000015">
    <property type="protein sequence ID" value="PIY99987.1"/>
    <property type="molecule type" value="Genomic_DNA"/>
</dbReference>
<sequence>MGKVIGIVSGKGGVGKTIFSVNLASTLAKKGFSVLLIDTNVTSPNISFFVGSPIKRYTLTDVLSGECNINDSIYAYTKGNFSYMPSSLSINKLYKVSISKLKSIVDALKTQYDYVVLDGPANMGGEFLEVVRASDELVVIATPDIISVTDALRVLEFGRRHGRKIIGLIINKYEQKDYNLKVKDIELLAGDKLFGAIPRDENIKMSLVKRAPVCLLYPKTNSTFAFEQIACKIAGLPVPIKKKNLWDKICFWND</sequence>
<dbReference type="PIRSF" id="PIRSF003092">
    <property type="entry name" value="MinD"/>
    <property type="match status" value="1"/>
</dbReference>
<dbReference type="InterPro" id="IPR050625">
    <property type="entry name" value="ParA/MinD_ATPase"/>
</dbReference>
<dbReference type="AlphaFoldDB" id="A0A2H9M783"/>
<protein>
    <recommendedName>
        <fullName evidence="3">AAA domain-containing protein</fullName>
    </recommendedName>
</protein>
<evidence type="ECO:0000256" key="1">
    <source>
        <dbReference type="ARBA" id="ARBA00022741"/>
    </source>
</evidence>
<accession>A0A2H9M783</accession>
<dbReference type="Gene3D" id="3.40.50.300">
    <property type="entry name" value="P-loop containing nucleotide triphosphate hydrolases"/>
    <property type="match status" value="1"/>
</dbReference>
<organism evidence="4 10">
    <name type="scientific">Huberarchaeum crystalense</name>
    <dbReference type="NCBI Taxonomy" id="2014257"/>
    <lineage>
        <taxon>Archaea</taxon>
        <taxon>Candidatus Huberarchaeota</taxon>
        <taxon>Candidatus Huberarchaeia</taxon>
        <taxon>Candidatus Huberarchaeales</taxon>
        <taxon>Candidatus Huberarchaeaceae</taxon>
        <taxon>Candidatus Huberarchaeum</taxon>
    </lineage>
</organism>
<dbReference type="EMBL" id="PFIH01000021">
    <property type="protein sequence ID" value="PIX28194.1"/>
    <property type="molecule type" value="Genomic_DNA"/>
</dbReference>
<evidence type="ECO:0000259" key="3">
    <source>
        <dbReference type="Pfam" id="PF13614"/>
    </source>
</evidence>
<name>A0A2H9M783_HUBC1</name>
<evidence type="ECO:0000313" key="8">
    <source>
        <dbReference type="Proteomes" id="UP000228874"/>
    </source>
</evidence>
<dbReference type="PANTHER" id="PTHR43384">
    <property type="entry name" value="SEPTUM SITE-DETERMINING PROTEIN MIND HOMOLOG, CHLOROPLASTIC-RELATED"/>
    <property type="match status" value="1"/>
</dbReference>
<accession>A0A2H9P915</accession>
<comment type="caution">
    <text evidence="4">The sequence shown here is derived from an EMBL/GenBank/DDBJ whole genome shotgun (WGS) entry which is preliminary data.</text>
</comment>
<dbReference type="PANTHER" id="PTHR43384:SF10">
    <property type="entry name" value="ATPASE INVOLVED IN CHROMOSOME PARTITIONING, PARA_MIND FAMILY"/>
    <property type="match status" value="1"/>
</dbReference>
<gene>
    <name evidence="4" type="ORF">COS22_01240</name>
    <name evidence="5" type="ORF">COW47_01870</name>
    <name evidence="7" type="ORF">COY63_00480</name>
    <name evidence="6" type="ORF">COZ66_00835</name>
</gene>
<dbReference type="SUPFAM" id="SSF52540">
    <property type="entry name" value="P-loop containing nucleoside triphosphate hydrolases"/>
    <property type="match status" value="1"/>
</dbReference>
<accession>A0A2H9MME6</accession>
<dbReference type="GO" id="GO:0005524">
    <property type="term" value="F:ATP binding"/>
    <property type="evidence" value="ECO:0007669"/>
    <property type="project" value="UniProtKB-KW"/>
</dbReference>
<dbReference type="EMBL" id="PETW01000024">
    <property type="protein sequence ID" value="PIV46444.1"/>
    <property type="molecule type" value="Genomic_DNA"/>
</dbReference>
<dbReference type="InterPro" id="IPR025501">
    <property type="entry name" value="MinD_FleN"/>
</dbReference>
<evidence type="ECO:0000313" key="4">
    <source>
        <dbReference type="EMBL" id="PIV46444.1"/>
    </source>
</evidence>
<evidence type="ECO:0000313" key="5">
    <source>
        <dbReference type="EMBL" id="PIV89629.1"/>
    </source>
</evidence>
<dbReference type="Proteomes" id="UP000230477">
    <property type="component" value="Unassembled WGS sequence"/>
</dbReference>
<evidence type="ECO:0000256" key="2">
    <source>
        <dbReference type="ARBA" id="ARBA00022840"/>
    </source>
</evidence>
<reference evidence="8 9" key="1">
    <citation type="submission" date="2017-09" db="EMBL/GenBank/DDBJ databases">
        <title>Depth-based differentiation of microbial function through sediment-hosted aquifers and enrichment of novel symbionts in the deep terrestrial subsurface.</title>
        <authorList>
            <person name="Probst A.J."/>
            <person name="Ladd B."/>
            <person name="Jarett J.K."/>
            <person name="Geller-Mcgrath D.E."/>
            <person name="Sieber C.M.K."/>
            <person name="Emerson J.B."/>
            <person name="Anantharaman K."/>
            <person name="Thomas B.C."/>
            <person name="Malmstrom R."/>
            <person name="Stieglmeier M."/>
            <person name="Klingl A."/>
            <person name="Woyke T."/>
            <person name="Ryan C.M."/>
            <person name="Banfield J.F."/>
        </authorList>
    </citation>
    <scope>NUCLEOTIDE SEQUENCE [LARGE SCALE GENOMIC DNA]</scope>
</reference>
<dbReference type="EMBL" id="PFFF01000041">
    <property type="protein sequence ID" value="PIV89629.1"/>
    <property type="molecule type" value="Genomic_DNA"/>
</dbReference>
<evidence type="ECO:0000313" key="9">
    <source>
        <dbReference type="Proteomes" id="UP000228989"/>
    </source>
</evidence>
<evidence type="ECO:0000313" key="6">
    <source>
        <dbReference type="EMBL" id="PIX28194.1"/>
    </source>
</evidence>
<dbReference type="Proteomes" id="UP000228989">
    <property type="component" value="Unassembled WGS sequence"/>
</dbReference>
<keyword evidence="1" id="KW-0547">Nucleotide-binding</keyword>
<accession>A0A2H9N2S0</accession>
<feature type="domain" description="AAA" evidence="3">
    <location>
        <begin position="3"/>
        <end position="148"/>
    </location>
</feature>